<feature type="compositionally biased region" description="Basic and acidic residues" evidence="1">
    <location>
        <begin position="52"/>
        <end position="63"/>
    </location>
</feature>
<keyword evidence="3" id="KW-1185">Reference proteome</keyword>
<feature type="compositionally biased region" description="Polar residues" evidence="1">
    <location>
        <begin position="27"/>
        <end position="49"/>
    </location>
</feature>
<feature type="compositionally biased region" description="Acidic residues" evidence="1">
    <location>
        <begin position="208"/>
        <end position="222"/>
    </location>
</feature>
<feature type="compositionally biased region" description="Low complexity" evidence="1">
    <location>
        <begin position="251"/>
        <end position="267"/>
    </location>
</feature>
<reference evidence="2" key="1">
    <citation type="submission" date="2023-06" db="EMBL/GenBank/DDBJ databases">
        <authorList>
            <consortium name="Lawrence Berkeley National Laboratory"/>
            <person name="Ahrendt S."/>
            <person name="Sahu N."/>
            <person name="Indic B."/>
            <person name="Wong-Bajracharya J."/>
            <person name="Merenyi Z."/>
            <person name="Ke H.-M."/>
            <person name="Monk M."/>
            <person name="Kocsube S."/>
            <person name="Drula E."/>
            <person name="Lipzen A."/>
            <person name="Balint B."/>
            <person name="Henrissat B."/>
            <person name="Andreopoulos B."/>
            <person name="Martin F.M."/>
            <person name="Harder C.B."/>
            <person name="Rigling D."/>
            <person name="Ford K.L."/>
            <person name="Foster G.D."/>
            <person name="Pangilinan J."/>
            <person name="Papanicolaou A."/>
            <person name="Barry K."/>
            <person name="LaButti K."/>
            <person name="Viragh M."/>
            <person name="Koriabine M."/>
            <person name="Yan M."/>
            <person name="Riley R."/>
            <person name="Champramary S."/>
            <person name="Plett K.L."/>
            <person name="Tsai I.J."/>
            <person name="Slot J."/>
            <person name="Sipos G."/>
            <person name="Plett J."/>
            <person name="Nagy L.G."/>
            <person name="Grigoriev I.V."/>
        </authorList>
    </citation>
    <scope>NUCLEOTIDE SEQUENCE</scope>
    <source>
        <strain evidence="2">HWK02</strain>
    </source>
</reference>
<feature type="compositionally biased region" description="Low complexity" evidence="1">
    <location>
        <begin position="164"/>
        <end position="175"/>
    </location>
</feature>
<proteinExistence type="predicted"/>
<dbReference type="EMBL" id="JAUEPU010000003">
    <property type="protein sequence ID" value="KAK0503964.1"/>
    <property type="molecule type" value="Genomic_DNA"/>
</dbReference>
<accession>A0AA39QKI1</accession>
<dbReference type="AlphaFoldDB" id="A0AA39QKI1"/>
<feature type="region of interest" description="Disordered" evidence="1">
    <location>
        <begin position="24"/>
        <end position="76"/>
    </location>
</feature>
<protein>
    <submittedName>
        <fullName evidence="2">Uncharacterized protein</fullName>
    </submittedName>
</protein>
<evidence type="ECO:0000313" key="2">
    <source>
        <dbReference type="EMBL" id="KAK0503964.1"/>
    </source>
</evidence>
<evidence type="ECO:0000313" key="3">
    <source>
        <dbReference type="Proteomes" id="UP001175228"/>
    </source>
</evidence>
<dbReference type="Proteomes" id="UP001175228">
    <property type="component" value="Unassembled WGS sequence"/>
</dbReference>
<comment type="caution">
    <text evidence="2">The sequence shown here is derived from an EMBL/GenBank/DDBJ whole genome shotgun (WGS) entry which is preliminary data.</text>
</comment>
<evidence type="ECO:0000256" key="1">
    <source>
        <dbReference type="SAM" id="MobiDB-lite"/>
    </source>
</evidence>
<gene>
    <name evidence="2" type="ORF">EDD18DRAFT_1131547</name>
</gene>
<name>A0AA39QKI1_9AGAR</name>
<feature type="region of interest" description="Disordered" evidence="1">
    <location>
        <begin position="162"/>
        <end position="279"/>
    </location>
</feature>
<organism evidence="2 3">
    <name type="scientific">Armillaria luteobubalina</name>
    <dbReference type="NCBI Taxonomy" id="153913"/>
    <lineage>
        <taxon>Eukaryota</taxon>
        <taxon>Fungi</taxon>
        <taxon>Dikarya</taxon>
        <taxon>Basidiomycota</taxon>
        <taxon>Agaricomycotina</taxon>
        <taxon>Agaricomycetes</taxon>
        <taxon>Agaricomycetidae</taxon>
        <taxon>Agaricales</taxon>
        <taxon>Marasmiineae</taxon>
        <taxon>Physalacriaceae</taxon>
        <taxon>Armillaria</taxon>
    </lineage>
</organism>
<sequence length="421" mass="47227">MSIVSSRRGSYDDYYEKIYNELDENDYTPSPTVSSTINSFSRSPSSAAQTIVEKENEKTKNVDADSDFSDDDQPYHDIDFDEHIDISFYDSLPSFDDTYKNPFVAGSFFSEMPESPTEGLYIDPSITQLDRHDIPLPQSPAPAPVLALDTFKSTDYVEIPLLATSETETSSPTTEAFSPIPEDRPIVPLRAGARAARARRPSVIIAPSDDEDSDNEPDDDDYCPSPLLSSKKRRRSSQPAAPAPKKAKVVTSTPPASSSEASTSSSTKPKVARKQRLPPAPRNVQVVGIDLVALLDTMGWQCQACEWEQENHRKPDFVRHLLTHQQPDKNDKTQGFWCKGVRLLDREAYNKLALRVGRELIPEDAEENVYLFEQRVGGCLRSFSRRDALKRHIDNPNNNCCGHALSPFQEFDFVRGKIFKD</sequence>